<dbReference type="Proteomes" id="UP000031516">
    <property type="component" value="Unassembled WGS sequence"/>
</dbReference>
<evidence type="ECO:0000313" key="2">
    <source>
        <dbReference type="Proteomes" id="UP000031516"/>
    </source>
</evidence>
<accession>A0A0A8L7J3</accession>
<gene>
    <name evidence="1" type="ORF">KLDO_g3103</name>
</gene>
<sequence>MTDANDIQGLFENVHKAIEPQSSAVTRRKRKRDRLSAHFRHQNDKITATFFVLQDRLSKDIVHIKSHLHNRRLEFKASTMQTLKKWKGVEDSFQGPITFEIASDVESSFVDRAAEDTLTFSYFPTKNNGRQFNHNVERKISDVLFETAGVKPNSVSLRSSSETNWAPIEKDESYRRLASNLSFLEYFDASSDSTSNCSSKSSQNESCCSLVIPKNNMNTGETQIESELNTKTPFRYPNSTYSNEIRFTEIVPLEPSFEDEKHASVTKNLHGESKGEFGSKVLSAWEFKDGRFFKVSFILPNENDVEWDIDKTEYKHFSLKELLKRKRLNAAAKMYAWVRQNYINDSVIT</sequence>
<keyword evidence="2" id="KW-1185">Reference proteome</keyword>
<reference evidence="1 2" key="1">
    <citation type="submission" date="2014-03" db="EMBL/GenBank/DDBJ databases">
        <title>The genome of Kluyveromyces dobzhanskii.</title>
        <authorList>
            <person name="Nystedt B."/>
            <person name="Astrom S."/>
        </authorList>
    </citation>
    <scope>NUCLEOTIDE SEQUENCE [LARGE SCALE GENOMIC DNA]</scope>
    <source>
        <strain evidence="1 2">CBS 2104</strain>
    </source>
</reference>
<dbReference type="OrthoDB" id="10538070at2759"/>
<comment type="caution">
    <text evidence="1">The sequence shown here is derived from an EMBL/GenBank/DDBJ whole genome shotgun (WGS) entry which is preliminary data.</text>
</comment>
<name>A0A0A8L7J3_9SACH</name>
<protein>
    <submittedName>
        <fullName evidence="1">WGS project CCBQ000000000 data, contig 00008</fullName>
    </submittedName>
</protein>
<proteinExistence type="predicted"/>
<organism evidence="1 2">
    <name type="scientific">Kluyveromyces dobzhanskii CBS 2104</name>
    <dbReference type="NCBI Taxonomy" id="1427455"/>
    <lineage>
        <taxon>Eukaryota</taxon>
        <taxon>Fungi</taxon>
        <taxon>Dikarya</taxon>
        <taxon>Ascomycota</taxon>
        <taxon>Saccharomycotina</taxon>
        <taxon>Saccharomycetes</taxon>
        <taxon>Saccharomycetales</taxon>
        <taxon>Saccharomycetaceae</taxon>
        <taxon>Kluyveromyces</taxon>
    </lineage>
</organism>
<dbReference type="EMBL" id="CCBQ010000041">
    <property type="protein sequence ID" value="CDO94849.1"/>
    <property type="molecule type" value="Genomic_DNA"/>
</dbReference>
<dbReference type="AlphaFoldDB" id="A0A0A8L7J3"/>
<evidence type="ECO:0000313" key="1">
    <source>
        <dbReference type="EMBL" id="CDO94849.1"/>
    </source>
</evidence>